<dbReference type="CDD" id="cd01335">
    <property type="entry name" value="Radical_SAM"/>
    <property type="match status" value="1"/>
</dbReference>
<dbReference type="Pfam" id="PF13353">
    <property type="entry name" value="Fer4_12"/>
    <property type="match status" value="1"/>
</dbReference>
<dbReference type="InterPro" id="IPR050377">
    <property type="entry name" value="Radical_SAM_PqqE_MftC-like"/>
</dbReference>
<dbReference type="Gene3D" id="3.20.20.70">
    <property type="entry name" value="Aldolase class I"/>
    <property type="match status" value="1"/>
</dbReference>
<organism evidence="1 2">
    <name type="scientific">Bacteroides thetaiotaomicron</name>
    <dbReference type="NCBI Taxonomy" id="818"/>
    <lineage>
        <taxon>Bacteria</taxon>
        <taxon>Pseudomonadati</taxon>
        <taxon>Bacteroidota</taxon>
        <taxon>Bacteroidia</taxon>
        <taxon>Bacteroidales</taxon>
        <taxon>Bacteroidaceae</taxon>
        <taxon>Bacteroides</taxon>
    </lineage>
</organism>
<evidence type="ECO:0000313" key="2">
    <source>
        <dbReference type="Proteomes" id="UP000095576"/>
    </source>
</evidence>
<dbReference type="RefSeq" id="WP_055299904.1">
    <property type="nucleotide sequence ID" value="NZ_CZAP01000007.1"/>
</dbReference>
<reference evidence="1 2" key="1">
    <citation type="submission" date="2015-09" db="EMBL/GenBank/DDBJ databases">
        <authorList>
            <consortium name="Pathogen Informatics"/>
        </authorList>
    </citation>
    <scope>NUCLEOTIDE SEQUENCE [LARGE SCALE GENOMIC DNA]</scope>
    <source>
        <strain evidence="1 2">2789STDY5834899</strain>
    </source>
</reference>
<dbReference type="PANTHER" id="PTHR11228:SF34">
    <property type="entry name" value="TUNGSTEN-CONTAINING ALDEHYDE FERREDOXIN OXIDOREDUCTASE COFACTOR MODIFYING PROTEIN"/>
    <property type="match status" value="1"/>
</dbReference>
<dbReference type="AlphaFoldDB" id="A0A174P4T7"/>
<dbReference type="InterPro" id="IPR058240">
    <property type="entry name" value="rSAM_sf"/>
</dbReference>
<name>A0A174P4T7_BACT4</name>
<dbReference type="SUPFAM" id="SSF102114">
    <property type="entry name" value="Radical SAM enzymes"/>
    <property type="match status" value="1"/>
</dbReference>
<dbReference type="Proteomes" id="UP000095576">
    <property type="component" value="Unassembled WGS sequence"/>
</dbReference>
<accession>A0A174P4T7</accession>
<evidence type="ECO:0000313" key="1">
    <source>
        <dbReference type="EMBL" id="CUP53798.1"/>
    </source>
</evidence>
<gene>
    <name evidence="1" type="ORF">ERS852511_02431</name>
</gene>
<dbReference type="EMBL" id="CZAP01000007">
    <property type="protein sequence ID" value="CUP53798.1"/>
    <property type="molecule type" value="Genomic_DNA"/>
</dbReference>
<dbReference type="PANTHER" id="PTHR11228">
    <property type="entry name" value="RADICAL SAM DOMAIN PROTEIN"/>
    <property type="match status" value="1"/>
</dbReference>
<dbReference type="InterPro" id="IPR013785">
    <property type="entry name" value="Aldolase_TIM"/>
</dbReference>
<sequence length="340" mass="39308">MNLEQLVIPPKTIAFATTYQCNAACKNCCFSCNPSIKARLSVKDMKEYIDQALNFYASSLKVLVLTGGESFLLKDDLVEILEYGSSKGLVTRVVTNGYWAQSYQKAYNTLLNLREHGLKEINYSTGDDHQEWVPYENIVNGCIAAMDLNLTCVVNVETHDNSKFDGNTFFLDSRLRTYFDHTKYETPLKIEKGLWIPFNSESHITTDNIIPKEDISRTRCYSLFTTIPINPFSYMMSCCGLVSEHVIPFRLGSLKKQTVKELYEMQFNDLMKIWLYTEGPYNILKYIYEKRGIDRNISGHICAICAEIFRENENIQCVKDNYEELFASVMFKYLLLKRVY</sequence>
<protein>
    <submittedName>
        <fullName evidence="1">Pyrroloquinoline quinone biosynthesis protein PqqE</fullName>
    </submittedName>
</protein>
<proteinExistence type="predicted"/>